<evidence type="ECO:0000256" key="9">
    <source>
        <dbReference type="ARBA" id="ARBA00022741"/>
    </source>
</evidence>
<keyword evidence="11 18" id="KW-0067">ATP-binding</keyword>
<comment type="cofactor">
    <cofactor evidence="3">
        <name>Mg(2+)</name>
        <dbReference type="ChEBI" id="CHEBI:18420"/>
    </cofactor>
</comment>
<keyword evidence="21" id="KW-1185">Reference proteome</keyword>
<evidence type="ECO:0000256" key="10">
    <source>
        <dbReference type="ARBA" id="ARBA00022777"/>
    </source>
</evidence>
<dbReference type="HAMAP" id="MF_00451">
    <property type="entry name" value="NDP_kinase"/>
    <property type="match status" value="1"/>
</dbReference>
<protein>
    <recommendedName>
        <fullName evidence="18">Nucleoside diphosphate kinase</fullName>
        <ecNumber evidence="18">2.7.4.6</ecNumber>
    </recommendedName>
</protein>
<feature type="binding site" evidence="16">
    <location>
        <position position="240"/>
    </location>
    <ligand>
        <name>ATP</name>
        <dbReference type="ChEBI" id="CHEBI:30616"/>
    </ligand>
</feature>
<feature type="non-terminal residue" evidence="20">
    <location>
        <position position="340"/>
    </location>
</feature>
<dbReference type="InterPro" id="IPR036850">
    <property type="entry name" value="NDK-like_dom_sf"/>
</dbReference>
<keyword evidence="12" id="KW-0460">Magnesium</keyword>
<accession>A0A8X7WTZ5</accession>
<comment type="similarity">
    <text evidence="6 16 17">Belongs to the NDK family.</text>
</comment>
<evidence type="ECO:0000256" key="7">
    <source>
        <dbReference type="ARBA" id="ARBA00022679"/>
    </source>
</evidence>
<dbReference type="GO" id="GO:0005524">
    <property type="term" value="F:ATP binding"/>
    <property type="evidence" value="ECO:0007669"/>
    <property type="project" value="UniProtKB-KW"/>
</dbReference>
<feature type="binding site" evidence="16">
    <location>
        <position position="219"/>
    </location>
    <ligand>
        <name>ATP</name>
        <dbReference type="ChEBI" id="CHEBI:30616"/>
    </ligand>
</feature>
<dbReference type="PROSITE" id="PS51374">
    <property type="entry name" value="NDPK_LIKE"/>
    <property type="match status" value="1"/>
</dbReference>
<feature type="domain" description="Nucleoside diphosphate kinase-like" evidence="19">
    <location>
        <begin position="129"/>
        <end position="266"/>
    </location>
</feature>
<dbReference type="PRINTS" id="PR01243">
    <property type="entry name" value="NUCDPKINASE"/>
</dbReference>
<comment type="catalytic activity">
    <reaction evidence="1 18">
        <text>a 2'-deoxyribonucleoside 5'-diphosphate + ATP = a 2'-deoxyribonucleoside 5'-triphosphate + ADP</text>
        <dbReference type="Rhea" id="RHEA:44640"/>
        <dbReference type="ChEBI" id="CHEBI:30616"/>
        <dbReference type="ChEBI" id="CHEBI:61560"/>
        <dbReference type="ChEBI" id="CHEBI:73316"/>
        <dbReference type="ChEBI" id="CHEBI:456216"/>
        <dbReference type="EC" id="2.7.4.6"/>
    </reaction>
</comment>
<dbReference type="Gene3D" id="3.30.70.141">
    <property type="entry name" value="Nucleoside diphosphate kinase-like domain"/>
    <property type="match status" value="1"/>
</dbReference>
<feature type="non-terminal residue" evidence="20">
    <location>
        <position position="1"/>
    </location>
</feature>
<evidence type="ECO:0000259" key="19">
    <source>
        <dbReference type="SMART" id="SM00562"/>
    </source>
</evidence>
<proteinExistence type="inferred from homology"/>
<dbReference type="GO" id="GO:0006228">
    <property type="term" value="P:UTP biosynthetic process"/>
    <property type="evidence" value="ECO:0007669"/>
    <property type="project" value="InterPro"/>
</dbReference>
<evidence type="ECO:0000313" key="21">
    <source>
        <dbReference type="Proteomes" id="UP000886611"/>
    </source>
</evidence>
<evidence type="ECO:0000256" key="18">
    <source>
        <dbReference type="RuleBase" id="RU004013"/>
    </source>
</evidence>
<feature type="binding site" evidence="16">
    <location>
        <position position="185"/>
    </location>
    <ligand>
        <name>ATP</name>
        <dbReference type="ChEBI" id="CHEBI:30616"/>
    </ligand>
</feature>
<evidence type="ECO:0000256" key="12">
    <source>
        <dbReference type="ARBA" id="ARBA00022842"/>
    </source>
</evidence>
<evidence type="ECO:0000256" key="17">
    <source>
        <dbReference type="RuleBase" id="RU004011"/>
    </source>
</evidence>
<dbReference type="GO" id="GO:0046872">
    <property type="term" value="F:metal ion binding"/>
    <property type="evidence" value="ECO:0007669"/>
    <property type="project" value="UniProtKB-KW"/>
</dbReference>
<feature type="binding site" evidence="16">
    <location>
        <position position="230"/>
    </location>
    <ligand>
        <name>ATP</name>
        <dbReference type="ChEBI" id="CHEBI:30616"/>
    </ligand>
</feature>
<evidence type="ECO:0000256" key="8">
    <source>
        <dbReference type="ARBA" id="ARBA00022723"/>
    </source>
</evidence>
<evidence type="ECO:0000256" key="15">
    <source>
        <dbReference type="ARBA" id="ARBA00060410"/>
    </source>
</evidence>
<keyword evidence="14" id="KW-0966">Cell projection</keyword>
<dbReference type="InterPro" id="IPR001564">
    <property type="entry name" value="Nucleoside_diP_kinase"/>
</dbReference>
<dbReference type="EC" id="2.7.4.6" evidence="18"/>
<evidence type="ECO:0000256" key="14">
    <source>
        <dbReference type="ARBA" id="ARBA00023273"/>
    </source>
</evidence>
<dbReference type="GO" id="GO:0005759">
    <property type="term" value="C:mitochondrial matrix"/>
    <property type="evidence" value="ECO:0007669"/>
    <property type="project" value="UniProtKB-SubCell"/>
</dbReference>
<keyword evidence="9 18" id="KW-0547">Nucleotide-binding</keyword>
<dbReference type="SUPFAM" id="SSF54919">
    <property type="entry name" value="Nucleoside diphosphate kinase, NDK"/>
    <property type="match status" value="1"/>
</dbReference>
<gene>
    <name evidence="20" type="primary">Nme4</name>
    <name evidence="20" type="ORF">GTO96_0008092</name>
</gene>
<dbReference type="InterPro" id="IPR023005">
    <property type="entry name" value="Nucleoside_diP_kinase_AS"/>
</dbReference>
<keyword evidence="8" id="KW-0479">Metal-binding</keyword>
<dbReference type="SMART" id="SM00562">
    <property type="entry name" value="NDK"/>
    <property type="match status" value="1"/>
</dbReference>
<evidence type="ECO:0000256" key="6">
    <source>
        <dbReference type="ARBA" id="ARBA00008142"/>
    </source>
</evidence>
<dbReference type="InterPro" id="IPR034907">
    <property type="entry name" value="NDK-like_dom"/>
</dbReference>
<evidence type="ECO:0000256" key="4">
    <source>
        <dbReference type="ARBA" id="ARBA00004305"/>
    </source>
</evidence>
<dbReference type="Proteomes" id="UP000886611">
    <property type="component" value="Unassembled WGS sequence"/>
</dbReference>
<evidence type="ECO:0000313" key="20">
    <source>
        <dbReference type="EMBL" id="KAG2455329.1"/>
    </source>
</evidence>
<keyword evidence="10 18" id="KW-0418">Kinase</keyword>
<dbReference type="NCBIfam" id="NF001908">
    <property type="entry name" value="PRK00668.1"/>
    <property type="match status" value="1"/>
</dbReference>
<sequence length="340" mass="37721">MTSEHLFKSSLVVLFSSASDSSGRPSARVSFTPRGAEVTVWEQQPTLWSPSSVPLPVSQDPLNLASQRETSGPLMGDRGGLCLCFIFIILIVESGPPYFSRAVPRASAGEWRWADLAVPPCVSGIAGVAERTLIAVKPDGVQKRLIGQIIQRFEQRGFKLVAMKFLKAPEDLLARHYHDLHKKPFYPNLLRYMSSGPVVAMVWEGHNVIRTSRLMVGDTNPAEALPGTVRGDFSVHISRNVVHASDSVDGAQREIQLWFDRRELVDWECCDHSNTYQGRVVPVCPVVHLVDELQTHVGVKRLIFVFGQPPDAFILPLDKLVEGRLWALCPVSTGGVFWYA</sequence>
<name>A0A8X7WTZ5_POLSE</name>
<keyword evidence="13" id="KW-0546">Nucleotide metabolism</keyword>
<dbReference type="EMBL" id="JAATIS010009265">
    <property type="protein sequence ID" value="KAG2455329.1"/>
    <property type="molecule type" value="Genomic_DNA"/>
</dbReference>
<comment type="catalytic activity">
    <reaction evidence="2">
        <text>a ribonucleoside 5'-diphosphate + ATP = a ribonucleoside 5'-triphosphate + ADP</text>
        <dbReference type="Rhea" id="RHEA:18113"/>
        <dbReference type="ChEBI" id="CHEBI:30616"/>
        <dbReference type="ChEBI" id="CHEBI:57930"/>
        <dbReference type="ChEBI" id="CHEBI:61557"/>
        <dbReference type="ChEBI" id="CHEBI:456216"/>
        <dbReference type="EC" id="2.7.4.6"/>
    </reaction>
</comment>
<dbReference type="GO" id="GO:0005758">
    <property type="term" value="C:mitochondrial intermembrane space"/>
    <property type="evidence" value="ECO:0007669"/>
    <property type="project" value="UniProtKB-SubCell"/>
</dbReference>
<evidence type="ECO:0000256" key="2">
    <source>
        <dbReference type="ARBA" id="ARBA00000937"/>
    </source>
</evidence>
<dbReference type="GO" id="GO:0006183">
    <property type="term" value="P:GTP biosynthetic process"/>
    <property type="evidence" value="ECO:0007669"/>
    <property type="project" value="InterPro"/>
</dbReference>
<dbReference type="PANTHER" id="PTHR11349">
    <property type="entry name" value="NUCLEOSIDE DIPHOSPHATE KINASE"/>
    <property type="match status" value="1"/>
</dbReference>
<evidence type="ECO:0000256" key="3">
    <source>
        <dbReference type="ARBA" id="ARBA00001946"/>
    </source>
</evidence>
<evidence type="ECO:0000256" key="11">
    <source>
        <dbReference type="ARBA" id="ARBA00022840"/>
    </source>
</evidence>
<organism evidence="20 21">
    <name type="scientific">Polypterus senegalus</name>
    <name type="common">Senegal bichir</name>
    <dbReference type="NCBI Taxonomy" id="55291"/>
    <lineage>
        <taxon>Eukaryota</taxon>
        <taxon>Metazoa</taxon>
        <taxon>Chordata</taxon>
        <taxon>Craniata</taxon>
        <taxon>Vertebrata</taxon>
        <taxon>Euteleostomi</taxon>
        <taxon>Actinopterygii</taxon>
        <taxon>Polypteriformes</taxon>
        <taxon>Polypteridae</taxon>
        <taxon>Polypterus</taxon>
    </lineage>
</organism>
<reference evidence="20 21" key="1">
    <citation type="journal article" date="2021" name="Cell">
        <title>Tracing the genetic footprints of vertebrate landing in non-teleost ray-finned fishes.</title>
        <authorList>
            <person name="Bi X."/>
            <person name="Wang K."/>
            <person name="Yang L."/>
            <person name="Pan H."/>
            <person name="Jiang H."/>
            <person name="Wei Q."/>
            <person name="Fang M."/>
            <person name="Yu H."/>
            <person name="Zhu C."/>
            <person name="Cai Y."/>
            <person name="He Y."/>
            <person name="Gan X."/>
            <person name="Zeng H."/>
            <person name="Yu D."/>
            <person name="Zhu Y."/>
            <person name="Jiang H."/>
            <person name="Qiu Q."/>
            <person name="Yang H."/>
            <person name="Zhang Y.E."/>
            <person name="Wang W."/>
            <person name="Zhu M."/>
            <person name="He S."/>
            <person name="Zhang G."/>
        </authorList>
    </citation>
    <scope>NUCLEOTIDE SEQUENCE [LARGE SCALE GENOMIC DNA]</scope>
    <source>
        <strain evidence="20">Bchr_013</strain>
    </source>
</reference>
<evidence type="ECO:0000256" key="13">
    <source>
        <dbReference type="ARBA" id="ARBA00023080"/>
    </source>
</evidence>
<feature type="active site" description="Pros-phosphohistidine intermediate" evidence="16">
    <location>
        <position position="243"/>
    </location>
</feature>
<dbReference type="PROSITE" id="PS00469">
    <property type="entry name" value="NDPK"/>
    <property type="match status" value="1"/>
</dbReference>
<feature type="binding site" evidence="16">
    <location>
        <position position="137"/>
    </location>
    <ligand>
        <name>ATP</name>
        <dbReference type="ChEBI" id="CHEBI:30616"/>
    </ligand>
</feature>
<comment type="caution">
    <text evidence="20">The sequence shown here is derived from an EMBL/GenBank/DDBJ whole genome shotgun (WGS) entry which is preliminary data.</text>
</comment>
<dbReference type="GO" id="GO:0006241">
    <property type="term" value="P:CTP biosynthetic process"/>
    <property type="evidence" value="ECO:0007669"/>
    <property type="project" value="InterPro"/>
</dbReference>
<evidence type="ECO:0000256" key="1">
    <source>
        <dbReference type="ARBA" id="ARBA00000082"/>
    </source>
</evidence>
<dbReference type="CDD" id="cd04413">
    <property type="entry name" value="NDPk_I"/>
    <property type="match status" value="1"/>
</dbReference>
<keyword evidence="7 18" id="KW-0808">Transferase</keyword>
<dbReference type="GO" id="GO:0004550">
    <property type="term" value="F:nucleoside diphosphate kinase activity"/>
    <property type="evidence" value="ECO:0007669"/>
    <property type="project" value="UniProtKB-EC"/>
</dbReference>
<dbReference type="Pfam" id="PF00334">
    <property type="entry name" value="NDK"/>
    <property type="match status" value="1"/>
</dbReference>
<evidence type="ECO:0000256" key="5">
    <source>
        <dbReference type="ARBA" id="ARBA00004316"/>
    </source>
</evidence>
<dbReference type="FunFam" id="3.30.70.141:FF:000017">
    <property type="entry name" value="Nucleoside diphosphate kinase"/>
    <property type="match status" value="1"/>
</dbReference>
<feature type="binding site" evidence="16">
    <location>
        <position position="213"/>
    </location>
    <ligand>
        <name>ATP</name>
        <dbReference type="ChEBI" id="CHEBI:30616"/>
    </ligand>
</feature>
<evidence type="ECO:0000256" key="16">
    <source>
        <dbReference type="PROSITE-ProRule" id="PRU00706"/>
    </source>
</evidence>
<dbReference type="GO" id="GO:0042995">
    <property type="term" value="C:cell projection"/>
    <property type="evidence" value="ECO:0007669"/>
    <property type="project" value="UniProtKB-SubCell"/>
</dbReference>
<dbReference type="AlphaFoldDB" id="A0A8X7WTZ5"/>
<comment type="subcellular location">
    <subcellularLocation>
        <location evidence="5">Cell projection</location>
    </subcellularLocation>
    <subcellularLocation>
        <location evidence="15">Mitochondrion intermembrane space</location>
        <topology evidence="15">Peripheral membrane protein</topology>
    </subcellularLocation>
    <subcellularLocation>
        <location evidence="4">Mitochondrion matrix</location>
    </subcellularLocation>
</comment>